<feature type="compositionally biased region" description="Low complexity" evidence="1">
    <location>
        <begin position="371"/>
        <end position="405"/>
    </location>
</feature>
<feature type="compositionally biased region" description="Polar residues" evidence="1">
    <location>
        <begin position="518"/>
        <end position="535"/>
    </location>
</feature>
<dbReference type="PANTHER" id="PTHR37533:SF2">
    <property type="entry name" value="FLAGELLAR HOOK-LENGTH CONTROL PROTEIN"/>
    <property type="match status" value="1"/>
</dbReference>
<accession>A0ABS0YHG4</accession>
<dbReference type="InterPro" id="IPR052563">
    <property type="entry name" value="FliK"/>
</dbReference>
<keyword evidence="4" id="KW-1185">Reference proteome</keyword>
<reference evidence="3 4" key="1">
    <citation type="submission" date="2020-12" db="EMBL/GenBank/DDBJ databases">
        <title>Geomonas sp. Red421, isolated from paddy soil.</title>
        <authorList>
            <person name="Xu Z."/>
            <person name="Zhang Z."/>
            <person name="Masuda Y."/>
            <person name="Itoh H."/>
            <person name="Senoo K."/>
        </authorList>
    </citation>
    <scope>NUCLEOTIDE SEQUENCE [LARGE SCALE GENOMIC DNA]</scope>
    <source>
        <strain evidence="3 4">Red421</strain>
    </source>
</reference>
<feature type="compositionally biased region" description="Low complexity" evidence="1">
    <location>
        <begin position="215"/>
        <end position="226"/>
    </location>
</feature>
<evidence type="ECO:0000313" key="4">
    <source>
        <dbReference type="Proteomes" id="UP000614714"/>
    </source>
</evidence>
<dbReference type="CDD" id="cd17470">
    <property type="entry name" value="T3SS_Flik_C"/>
    <property type="match status" value="1"/>
</dbReference>
<sequence length="706" mass="72214">MMVQNAAFIPDAIPAPAAQSGMANAAAAPGAGVFQQLLQGRQTPGKPAETPARPTPERPAKSSAHAQKADDKARPAQAQESHAQVGEKAAPAAQASTTAKAAVDAKQQARKADPDQDAAQPAQASAAEGTGNVAQNAGTDPAQPATSTTAAGQGATAATGTVPEAQPDPNPGLVVAMAVIEPKVAARSEDANAAAGTTALERLATLQQRMQPDAVPVTTPETTPVTAGAGKAQPELPQQAAQTQQPQQPQQTQQPQQPQQQTATGSTGSQPGQKVDAAQLSPAPGKAQVVPSTGATEGAQVETPQAQVAPAAGERQQAPVLPEAAKTAVTPDQTVAATHLAAKETGAGRFVAMPVRKQAEPATVTDSGATVAAPAQESAPVQQEQAVAQDAAAQQDVTPQVQAPVMEPAAMAADSKGATVRETKPEAAAPQVKVQPEQQGETAAVSQGQAGQAEQAAQPQRKDAHQAETVTGKQVREAVQAQQVNVAKPSGEDVSGTKSATTATVNTVSELGAGRDASGTQGEQGQSHQKGQENQNGQMLGVGLTAQGTPAEAVPGETKLSGAKGQLHESILSQVREGVVTHDGKGNGQMSIRLNPGELGELKIQLRMDNNRLNVEVQADNRMVKDLLMSNLDSLREALSGKNLTMDGFNVSTGGGGFNGPLNEERGNQRQQQPQRFVRGAGYDGQDAPRVNYLTAEVNNLLDVRF</sequence>
<feature type="region of interest" description="Disordered" evidence="1">
    <location>
        <begin position="359"/>
        <end position="535"/>
    </location>
</feature>
<dbReference type="InterPro" id="IPR021136">
    <property type="entry name" value="Flagellar_hook_control-like_C"/>
</dbReference>
<dbReference type="Pfam" id="PF02120">
    <property type="entry name" value="Flg_hook"/>
    <property type="match status" value="1"/>
</dbReference>
<feature type="compositionally biased region" description="Low complexity" evidence="1">
    <location>
        <begin position="443"/>
        <end position="459"/>
    </location>
</feature>
<feature type="compositionally biased region" description="Low complexity" evidence="1">
    <location>
        <begin position="117"/>
        <end position="127"/>
    </location>
</feature>
<dbReference type="PANTHER" id="PTHR37533">
    <property type="entry name" value="FLAGELLAR HOOK-LENGTH CONTROL PROTEIN"/>
    <property type="match status" value="1"/>
</dbReference>
<gene>
    <name evidence="3" type="ORF">JFN91_16295</name>
</gene>
<feature type="region of interest" description="Disordered" evidence="1">
    <location>
        <begin position="655"/>
        <end position="675"/>
    </location>
</feature>
<protein>
    <submittedName>
        <fullName evidence="3">Flagellar hook-length control protein FliK</fullName>
    </submittedName>
</protein>
<feature type="region of interest" description="Disordered" evidence="1">
    <location>
        <begin position="203"/>
        <end position="330"/>
    </location>
</feature>
<feature type="compositionally biased region" description="Polar residues" evidence="1">
    <location>
        <begin position="496"/>
        <end position="509"/>
    </location>
</feature>
<dbReference type="InterPro" id="IPR038610">
    <property type="entry name" value="FliK-like_C_sf"/>
</dbReference>
<keyword evidence="3" id="KW-0966">Cell projection</keyword>
<feature type="compositionally biased region" description="Low complexity" evidence="1">
    <location>
        <begin position="237"/>
        <end position="273"/>
    </location>
</feature>
<proteinExistence type="predicted"/>
<feature type="compositionally biased region" description="Low complexity" evidence="1">
    <location>
        <begin position="88"/>
        <end position="106"/>
    </location>
</feature>
<dbReference type="RefSeq" id="WP_199390247.1">
    <property type="nucleotide sequence ID" value="NZ_JAEMHL010000009.1"/>
</dbReference>
<evidence type="ECO:0000313" key="3">
    <source>
        <dbReference type="EMBL" id="MBJ6751778.1"/>
    </source>
</evidence>
<dbReference type="Gene3D" id="3.30.750.140">
    <property type="match status" value="1"/>
</dbReference>
<feature type="region of interest" description="Disordered" evidence="1">
    <location>
        <begin position="35"/>
        <end position="174"/>
    </location>
</feature>
<name>A0ABS0YHG4_9BACT</name>
<feature type="compositionally biased region" description="Low complexity" evidence="1">
    <location>
        <begin position="139"/>
        <end position="161"/>
    </location>
</feature>
<comment type="caution">
    <text evidence="3">The sequence shown here is derived from an EMBL/GenBank/DDBJ whole genome shotgun (WGS) entry which is preliminary data.</text>
</comment>
<dbReference type="EMBL" id="JAEMHL010000009">
    <property type="protein sequence ID" value="MBJ6751778.1"/>
    <property type="molecule type" value="Genomic_DNA"/>
</dbReference>
<keyword evidence="3" id="KW-0282">Flagellum</keyword>
<organism evidence="3 4">
    <name type="scientific">Geomonas anaerohicana</name>
    <dbReference type="NCBI Taxonomy" id="2798583"/>
    <lineage>
        <taxon>Bacteria</taxon>
        <taxon>Pseudomonadati</taxon>
        <taxon>Thermodesulfobacteriota</taxon>
        <taxon>Desulfuromonadia</taxon>
        <taxon>Geobacterales</taxon>
        <taxon>Geobacteraceae</taxon>
        <taxon>Geomonas</taxon>
    </lineage>
</organism>
<keyword evidence="3" id="KW-0969">Cilium</keyword>
<evidence type="ECO:0000259" key="2">
    <source>
        <dbReference type="Pfam" id="PF02120"/>
    </source>
</evidence>
<feature type="domain" description="Flagellar hook-length control protein-like C-terminal" evidence="2">
    <location>
        <begin position="578"/>
        <end position="657"/>
    </location>
</feature>
<dbReference type="Proteomes" id="UP000614714">
    <property type="component" value="Unassembled WGS sequence"/>
</dbReference>
<evidence type="ECO:0000256" key="1">
    <source>
        <dbReference type="SAM" id="MobiDB-lite"/>
    </source>
</evidence>